<dbReference type="PROSITE" id="PS00972">
    <property type="entry name" value="USP_1"/>
    <property type="match status" value="1"/>
</dbReference>
<dbReference type="InterPro" id="IPR044743">
    <property type="entry name" value="Ubl_USP48"/>
</dbReference>
<evidence type="ECO:0000256" key="6">
    <source>
        <dbReference type="ARBA" id="ARBA00022786"/>
    </source>
</evidence>
<name>A0A8H8CMQ8_PSICU</name>
<dbReference type="SMART" id="SM00213">
    <property type="entry name" value="UBQ"/>
    <property type="match status" value="1"/>
</dbReference>
<evidence type="ECO:0000256" key="10">
    <source>
        <dbReference type="SAM" id="MobiDB-lite"/>
    </source>
</evidence>
<dbReference type="GO" id="GO:0005634">
    <property type="term" value="C:nucleus"/>
    <property type="evidence" value="ECO:0007669"/>
    <property type="project" value="UniProtKB-SubCell"/>
</dbReference>
<dbReference type="EC" id="3.4.19.12" evidence="4"/>
<feature type="compositionally biased region" description="Polar residues" evidence="10">
    <location>
        <begin position="624"/>
        <end position="634"/>
    </location>
</feature>
<dbReference type="GO" id="GO:0016579">
    <property type="term" value="P:protein deubiquitination"/>
    <property type="evidence" value="ECO:0007669"/>
    <property type="project" value="InterPro"/>
</dbReference>
<dbReference type="PROSITE" id="PS50235">
    <property type="entry name" value="USP_3"/>
    <property type="match status" value="1"/>
</dbReference>
<dbReference type="InterPro" id="IPR006615">
    <property type="entry name" value="Pept_C19_DUSP"/>
</dbReference>
<dbReference type="CDD" id="cd01795">
    <property type="entry name" value="Ubl_USP48"/>
    <property type="match status" value="1"/>
</dbReference>
<feature type="domain" description="Ubiquitin-like" evidence="11">
    <location>
        <begin position="976"/>
        <end position="1043"/>
    </location>
</feature>
<evidence type="ECO:0000256" key="9">
    <source>
        <dbReference type="ARBA" id="ARBA00023242"/>
    </source>
</evidence>
<dbReference type="InterPro" id="IPR018200">
    <property type="entry name" value="USP_CS"/>
</dbReference>
<feature type="region of interest" description="Disordered" evidence="10">
    <location>
        <begin position="939"/>
        <end position="991"/>
    </location>
</feature>
<dbReference type="EMBL" id="JAFIQS010000003">
    <property type="protein sequence ID" value="KAG5171093.1"/>
    <property type="molecule type" value="Genomic_DNA"/>
</dbReference>
<feature type="domain" description="DUSP" evidence="13">
    <location>
        <begin position="706"/>
        <end position="902"/>
    </location>
</feature>
<dbReference type="GO" id="GO:0004843">
    <property type="term" value="F:cysteine-type deubiquitinase activity"/>
    <property type="evidence" value="ECO:0007669"/>
    <property type="project" value="UniProtKB-EC"/>
</dbReference>
<dbReference type="InterPro" id="IPR050164">
    <property type="entry name" value="Peptidase_C19"/>
</dbReference>
<dbReference type="Gene3D" id="3.90.70.10">
    <property type="entry name" value="Cysteine proteinases"/>
    <property type="match status" value="1"/>
</dbReference>
<keyword evidence="9" id="KW-0539">Nucleus</keyword>
<feature type="region of interest" description="Disordered" evidence="10">
    <location>
        <begin position="616"/>
        <end position="637"/>
    </location>
</feature>
<protein>
    <recommendedName>
        <fullName evidence="4">ubiquitinyl hydrolase 1</fullName>
        <ecNumber evidence="4">3.4.19.12</ecNumber>
    </recommendedName>
</protein>
<dbReference type="InterPro" id="IPR038765">
    <property type="entry name" value="Papain-like_cys_pep_sf"/>
</dbReference>
<dbReference type="AlphaFoldDB" id="A0A8H8CMQ8"/>
<evidence type="ECO:0000259" key="12">
    <source>
        <dbReference type="PROSITE" id="PS50235"/>
    </source>
</evidence>
<comment type="subcellular location">
    <subcellularLocation>
        <location evidence="2">Nucleus</location>
    </subcellularLocation>
</comment>
<dbReference type="InterPro" id="IPR001394">
    <property type="entry name" value="Peptidase_C19_UCH"/>
</dbReference>
<dbReference type="Pfam" id="PF00443">
    <property type="entry name" value="UCH"/>
    <property type="match status" value="1"/>
</dbReference>
<accession>A0A8H8CMQ8</accession>
<dbReference type="SUPFAM" id="SSF143791">
    <property type="entry name" value="DUSP-like"/>
    <property type="match status" value="1"/>
</dbReference>
<feature type="region of interest" description="Disordered" evidence="10">
    <location>
        <begin position="1"/>
        <end position="39"/>
    </location>
</feature>
<dbReference type="InterPro" id="IPR035927">
    <property type="entry name" value="DUSP-like_sf"/>
</dbReference>
<dbReference type="SUPFAM" id="SSF54001">
    <property type="entry name" value="Cysteine proteinases"/>
    <property type="match status" value="1"/>
</dbReference>
<evidence type="ECO:0000256" key="5">
    <source>
        <dbReference type="ARBA" id="ARBA00022670"/>
    </source>
</evidence>
<comment type="catalytic activity">
    <reaction evidence="1">
        <text>Thiol-dependent hydrolysis of ester, thioester, amide, peptide and isopeptide bonds formed by the C-terminal Gly of ubiquitin (a 76-residue protein attached to proteins as an intracellular targeting signal).</text>
        <dbReference type="EC" id="3.4.19.12"/>
    </reaction>
</comment>
<sequence>MAPKRKRNASSPQKGLPPGEKLKRDAIPGASSSSPWGWVGSQVVEPEQITLDHRLSACNLSRRNNNAFCRNKYSQQDDILPEPPSSSSITNTNGELVEDIIVISDDDTLSCSKKDCKTNPNCLNYLGQESWEDEDAPEDKLFKFAKLGRDPCQNTREVDLPVGLKNLGATCYANASLQVWYRDLAFRSGVFSCEPPEGVQVEKYKESPIFQLQVTFAALQKGNQKSFNPTKLVESLQLRASEQQDAQEFSKLFMSHLDVEFKKQTSAVKSLITEQFQGSQAYGTICHSCKNRSERPSDFLEVEISFDNNSTLEDRIAASLLPETLSGDNKYFCSRCESLQDATRYTELRQLPPVLHFSLLRFVYDVSTMERKKSKHSIAFPLVLDMQKYIGSKNARKKPSSADNEDNIYELRGILLHKGTSAYHGHYEAQVHDAEYKSWYQFNDETVTRITTLGDKFAPQTHEDSEEKLDQLQVRKNRINARKRKRIEDSDDEIVDLITSKDAYMLIYAKKSNATAVSNPNSSVTPVSLLSEPPVRAMEVIQTLNAEHENACKHYKEKEEDAKSRFQELCHKVRNIYRNWSLHNDSEDSVVVSRQALESWLSEDCVSAMLKESGLDSAVDNPSRAKSNSPTPTKGTELPIVISNADITCEHGLIDPQKFKDIKRINQRMYNEIVNTTNCTFEPLLRPHDACSTCVESIFKEKLYELDHPKQVKQFDEISSVADDELGYWISKKWVKDWKLMKPKMHIPSVKDPGPDSGEFRNHVLCEHDGLTLNTINRRKISVEAMQLLSDIFPAWKPPSSNTETCAVCDAEVHISKEDKKEIRRKAEEEKATWRRWVNNPTDNTRPEIVDNKIFLCQHDHLIFDPNCTNDLDSTILIIERNHWDELQSIYPGGPVIELTKISEGRRERYEHSIPVCHECRLRRKTEWETAEIYIRIRGPEEPKSSNIDSESPPKIKPKPATYGRNTDGSRQSRRLRQMKEQGQRRRVQVSKATTVKELKMMANEEFSIPTICQRLFYQGRELEDNAETVAILKISPNDIIDLKEQTEILEITSDSDEPPSKKRREGRGFGGTLLGCVGSSSPERTPGPTFTNLVEEKPCLACTFSNGPDAVSCEMCETPFS</sequence>
<keyword evidence="8" id="KW-0788">Thiol protease</keyword>
<gene>
    <name evidence="14" type="ORF">JR316_003171</name>
</gene>
<dbReference type="PROSITE" id="PS00973">
    <property type="entry name" value="USP_2"/>
    <property type="match status" value="1"/>
</dbReference>
<dbReference type="InterPro" id="IPR028889">
    <property type="entry name" value="USP"/>
</dbReference>
<proteinExistence type="inferred from homology"/>
<dbReference type="GO" id="GO:0004197">
    <property type="term" value="F:cysteine-type endopeptidase activity"/>
    <property type="evidence" value="ECO:0007669"/>
    <property type="project" value="InterPro"/>
</dbReference>
<dbReference type="InterPro" id="IPR000626">
    <property type="entry name" value="Ubiquitin-like_dom"/>
</dbReference>
<dbReference type="GO" id="GO:0005829">
    <property type="term" value="C:cytosol"/>
    <property type="evidence" value="ECO:0007669"/>
    <property type="project" value="TreeGrafter"/>
</dbReference>
<reference evidence="14" key="1">
    <citation type="submission" date="2021-02" db="EMBL/GenBank/DDBJ databases">
        <title>Psilocybe cubensis genome.</title>
        <authorList>
            <person name="Mckernan K.J."/>
            <person name="Crawford S."/>
            <person name="Trippe A."/>
            <person name="Kane L.T."/>
            <person name="Mclaughlin S."/>
        </authorList>
    </citation>
    <scope>NUCLEOTIDE SEQUENCE [LARGE SCALE GENOMIC DNA]</scope>
    <source>
        <strain evidence="14">MGC-MH-2018</strain>
    </source>
</reference>
<dbReference type="PROSITE" id="PS51283">
    <property type="entry name" value="DUSP"/>
    <property type="match status" value="1"/>
</dbReference>
<evidence type="ECO:0000313" key="14">
    <source>
        <dbReference type="EMBL" id="KAG5171093.1"/>
    </source>
</evidence>
<evidence type="ECO:0000259" key="11">
    <source>
        <dbReference type="PROSITE" id="PS50053"/>
    </source>
</evidence>
<keyword evidence="6" id="KW-0833">Ubl conjugation pathway</keyword>
<dbReference type="PROSITE" id="PS50053">
    <property type="entry name" value="UBIQUITIN_2"/>
    <property type="match status" value="1"/>
</dbReference>
<organism evidence="14">
    <name type="scientific">Psilocybe cubensis</name>
    <name type="common">Psychedelic mushroom</name>
    <name type="synonym">Stropharia cubensis</name>
    <dbReference type="NCBI Taxonomy" id="181762"/>
    <lineage>
        <taxon>Eukaryota</taxon>
        <taxon>Fungi</taxon>
        <taxon>Dikarya</taxon>
        <taxon>Basidiomycota</taxon>
        <taxon>Agaricomycotina</taxon>
        <taxon>Agaricomycetes</taxon>
        <taxon>Agaricomycetidae</taxon>
        <taxon>Agaricales</taxon>
        <taxon>Agaricineae</taxon>
        <taxon>Strophariaceae</taxon>
        <taxon>Psilocybe</taxon>
    </lineage>
</organism>
<evidence type="ECO:0000256" key="4">
    <source>
        <dbReference type="ARBA" id="ARBA00012759"/>
    </source>
</evidence>
<dbReference type="PANTHER" id="PTHR24006">
    <property type="entry name" value="UBIQUITIN CARBOXYL-TERMINAL HYDROLASE"/>
    <property type="match status" value="1"/>
</dbReference>
<dbReference type="Pfam" id="PF00240">
    <property type="entry name" value="ubiquitin"/>
    <property type="match status" value="1"/>
</dbReference>
<evidence type="ECO:0000256" key="3">
    <source>
        <dbReference type="ARBA" id="ARBA00009085"/>
    </source>
</evidence>
<comment type="caution">
    <text evidence="14">The sequence shown here is derived from an EMBL/GenBank/DDBJ whole genome shotgun (WGS) entry which is preliminary data.</text>
</comment>
<evidence type="ECO:0000256" key="7">
    <source>
        <dbReference type="ARBA" id="ARBA00022801"/>
    </source>
</evidence>
<comment type="similarity">
    <text evidence="3">Belongs to the peptidase C19 family.</text>
</comment>
<evidence type="ECO:0000256" key="2">
    <source>
        <dbReference type="ARBA" id="ARBA00004123"/>
    </source>
</evidence>
<evidence type="ECO:0000256" key="1">
    <source>
        <dbReference type="ARBA" id="ARBA00000707"/>
    </source>
</evidence>
<dbReference type="InterPro" id="IPR029071">
    <property type="entry name" value="Ubiquitin-like_domsf"/>
</dbReference>
<dbReference type="Gene3D" id="3.10.20.90">
    <property type="entry name" value="Phosphatidylinositol 3-kinase Catalytic Subunit, Chain A, domain 1"/>
    <property type="match status" value="1"/>
</dbReference>
<dbReference type="SUPFAM" id="SSF54236">
    <property type="entry name" value="Ubiquitin-like"/>
    <property type="match status" value="1"/>
</dbReference>
<feature type="region of interest" description="Disordered" evidence="10">
    <location>
        <begin position="1054"/>
        <end position="1087"/>
    </location>
</feature>
<keyword evidence="5" id="KW-0645">Protease</keyword>
<keyword evidence="7" id="KW-0378">Hydrolase</keyword>
<dbReference type="PANTHER" id="PTHR24006:SF722">
    <property type="entry name" value="UBIQUITIN CARBOXYL-TERMINAL HYDROLASE 48"/>
    <property type="match status" value="1"/>
</dbReference>
<dbReference type="GO" id="GO:0006508">
    <property type="term" value="P:proteolysis"/>
    <property type="evidence" value="ECO:0007669"/>
    <property type="project" value="UniProtKB-KW"/>
</dbReference>
<feature type="domain" description="USP" evidence="12">
    <location>
        <begin position="162"/>
        <end position="511"/>
    </location>
</feature>
<evidence type="ECO:0000256" key="8">
    <source>
        <dbReference type="ARBA" id="ARBA00022807"/>
    </source>
</evidence>
<evidence type="ECO:0000259" key="13">
    <source>
        <dbReference type="PROSITE" id="PS51283"/>
    </source>
</evidence>